<keyword evidence="2" id="KW-1185">Reference proteome</keyword>
<evidence type="ECO:0000313" key="1">
    <source>
        <dbReference type="EMBL" id="CAG8548661.1"/>
    </source>
</evidence>
<comment type="caution">
    <text evidence="1">The sequence shown here is derived from an EMBL/GenBank/DDBJ whole genome shotgun (WGS) entry which is preliminary data.</text>
</comment>
<accession>A0A9N9FPJ6</accession>
<proteinExistence type="predicted"/>
<name>A0A9N9FPJ6_FUNMO</name>
<organism evidence="1 2">
    <name type="scientific">Funneliformis mosseae</name>
    <name type="common">Endomycorrhizal fungus</name>
    <name type="synonym">Glomus mosseae</name>
    <dbReference type="NCBI Taxonomy" id="27381"/>
    <lineage>
        <taxon>Eukaryota</taxon>
        <taxon>Fungi</taxon>
        <taxon>Fungi incertae sedis</taxon>
        <taxon>Mucoromycota</taxon>
        <taxon>Glomeromycotina</taxon>
        <taxon>Glomeromycetes</taxon>
        <taxon>Glomerales</taxon>
        <taxon>Glomeraceae</taxon>
        <taxon>Funneliformis</taxon>
    </lineage>
</organism>
<protein>
    <submittedName>
        <fullName evidence="1">702_t:CDS:1</fullName>
    </submittedName>
</protein>
<dbReference type="AlphaFoldDB" id="A0A9N9FPJ6"/>
<dbReference type="EMBL" id="CAJVPP010001317">
    <property type="protein sequence ID" value="CAG8548661.1"/>
    <property type="molecule type" value="Genomic_DNA"/>
</dbReference>
<gene>
    <name evidence="1" type="ORF">FMOSSE_LOCUS6351</name>
</gene>
<reference evidence="1" key="1">
    <citation type="submission" date="2021-06" db="EMBL/GenBank/DDBJ databases">
        <authorList>
            <person name="Kallberg Y."/>
            <person name="Tangrot J."/>
            <person name="Rosling A."/>
        </authorList>
    </citation>
    <scope>NUCLEOTIDE SEQUENCE</scope>
    <source>
        <strain evidence="1">87-6 pot B 2015</strain>
    </source>
</reference>
<dbReference type="Proteomes" id="UP000789375">
    <property type="component" value="Unassembled WGS sequence"/>
</dbReference>
<evidence type="ECO:0000313" key="2">
    <source>
        <dbReference type="Proteomes" id="UP000789375"/>
    </source>
</evidence>
<sequence length="105" mass="11995">MDANPNQRENKYGYSRKEIKEGFEQADKEIPISCAVYKSRAFKHLTKPINSSLITSYLEKYENNEESGNTLVLMDVRVQCNVIQFYEVLDIGVGANFNNALVARI</sequence>